<organism evidence="7 8">
    <name type="scientific">Bythopirellula goksoeyrii</name>
    <dbReference type="NCBI Taxonomy" id="1400387"/>
    <lineage>
        <taxon>Bacteria</taxon>
        <taxon>Pseudomonadati</taxon>
        <taxon>Planctomycetota</taxon>
        <taxon>Planctomycetia</taxon>
        <taxon>Pirellulales</taxon>
        <taxon>Lacipirellulaceae</taxon>
        <taxon>Bythopirellula</taxon>
    </lineage>
</organism>
<dbReference type="PANTHER" id="PTHR40277:SF1">
    <property type="entry name" value="BLL5419 PROTEIN"/>
    <property type="match status" value="1"/>
</dbReference>
<accession>A0A5B9Q6J6</accession>
<keyword evidence="8" id="KW-1185">Reference proteome</keyword>
<protein>
    <submittedName>
        <fullName evidence="7">Uncharacterized protein</fullName>
    </submittedName>
</protein>
<evidence type="ECO:0000256" key="5">
    <source>
        <dbReference type="ARBA" id="ARBA00023136"/>
    </source>
</evidence>
<dbReference type="RefSeq" id="WP_168205136.1">
    <property type="nucleotide sequence ID" value="NZ_CP042913.1"/>
</dbReference>
<evidence type="ECO:0000313" key="7">
    <source>
        <dbReference type="EMBL" id="QEG34617.1"/>
    </source>
</evidence>
<proteinExistence type="predicted"/>
<dbReference type="Proteomes" id="UP000323917">
    <property type="component" value="Chromosome"/>
</dbReference>
<feature type="transmembrane region" description="Helical" evidence="6">
    <location>
        <begin position="40"/>
        <end position="61"/>
    </location>
</feature>
<feature type="transmembrane region" description="Helical" evidence="6">
    <location>
        <begin position="119"/>
        <end position="140"/>
    </location>
</feature>
<evidence type="ECO:0000256" key="2">
    <source>
        <dbReference type="ARBA" id="ARBA00022475"/>
    </source>
</evidence>
<evidence type="ECO:0000256" key="3">
    <source>
        <dbReference type="ARBA" id="ARBA00022692"/>
    </source>
</evidence>
<keyword evidence="4 6" id="KW-1133">Transmembrane helix</keyword>
<feature type="transmembrane region" description="Helical" evidence="6">
    <location>
        <begin position="211"/>
        <end position="231"/>
    </location>
</feature>
<keyword evidence="3 6" id="KW-0812">Transmembrane</keyword>
<name>A0A5B9Q6J6_9BACT</name>
<feature type="transmembrane region" description="Helical" evidence="6">
    <location>
        <begin position="289"/>
        <end position="312"/>
    </location>
</feature>
<gene>
    <name evidence="7" type="ORF">Pr1d_18990</name>
</gene>
<keyword evidence="5 6" id="KW-0472">Membrane</keyword>
<reference evidence="7 8" key="1">
    <citation type="submission" date="2019-08" db="EMBL/GenBank/DDBJ databases">
        <title>Deep-cultivation of Planctomycetes and their phenomic and genomic characterization uncovers novel biology.</title>
        <authorList>
            <person name="Wiegand S."/>
            <person name="Jogler M."/>
            <person name="Boedeker C."/>
            <person name="Pinto D."/>
            <person name="Vollmers J."/>
            <person name="Rivas-Marin E."/>
            <person name="Kohn T."/>
            <person name="Peeters S.H."/>
            <person name="Heuer A."/>
            <person name="Rast P."/>
            <person name="Oberbeckmann S."/>
            <person name="Bunk B."/>
            <person name="Jeske O."/>
            <person name="Meyerdierks A."/>
            <person name="Storesund J.E."/>
            <person name="Kallscheuer N."/>
            <person name="Luecker S."/>
            <person name="Lage O.M."/>
            <person name="Pohl T."/>
            <person name="Merkel B.J."/>
            <person name="Hornburger P."/>
            <person name="Mueller R.-W."/>
            <person name="Bruemmer F."/>
            <person name="Labrenz M."/>
            <person name="Spormann A.M."/>
            <person name="Op den Camp H."/>
            <person name="Overmann J."/>
            <person name="Amann R."/>
            <person name="Jetten M.S.M."/>
            <person name="Mascher T."/>
            <person name="Medema M.H."/>
            <person name="Devos D.P."/>
            <person name="Kaster A.-K."/>
            <person name="Ovreas L."/>
            <person name="Rohde M."/>
            <person name="Galperin M.Y."/>
            <person name="Jogler C."/>
        </authorList>
    </citation>
    <scope>NUCLEOTIDE SEQUENCE [LARGE SCALE GENOMIC DNA]</scope>
    <source>
        <strain evidence="7 8">Pr1d</strain>
    </source>
</reference>
<dbReference type="GO" id="GO:0005886">
    <property type="term" value="C:plasma membrane"/>
    <property type="evidence" value="ECO:0007669"/>
    <property type="project" value="UniProtKB-SubCell"/>
</dbReference>
<comment type="subcellular location">
    <subcellularLocation>
        <location evidence="1">Cell membrane</location>
        <topology evidence="1">Multi-pass membrane protein</topology>
    </subcellularLocation>
</comment>
<keyword evidence="2" id="KW-1003">Cell membrane</keyword>
<dbReference type="EMBL" id="CP042913">
    <property type="protein sequence ID" value="QEG34617.1"/>
    <property type="molecule type" value="Genomic_DNA"/>
</dbReference>
<dbReference type="Pfam" id="PF03706">
    <property type="entry name" value="LPG_synthase_TM"/>
    <property type="match status" value="1"/>
</dbReference>
<feature type="transmembrane region" description="Helical" evidence="6">
    <location>
        <begin position="155"/>
        <end position="177"/>
    </location>
</feature>
<evidence type="ECO:0000256" key="1">
    <source>
        <dbReference type="ARBA" id="ARBA00004651"/>
    </source>
</evidence>
<dbReference type="PANTHER" id="PTHR40277">
    <property type="entry name" value="BLL5419 PROTEIN"/>
    <property type="match status" value="1"/>
</dbReference>
<dbReference type="InterPro" id="IPR022791">
    <property type="entry name" value="L-PG_synthase/AglD"/>
</dbReference>
<sequence>MLITVCKVALALGIVTYLLVKIQGDAGFSRLISEPKDWSFLALALGMVLISFSCSFVRWYLLVHGLGMQFLLSDAFRLGTLGFMLNQVMPGSVGGDLFKAAFIAHEQPGHRTEAVASVFIDRFVGLVGMLVVASVGLLFASDSLRKSPLLSGVEAVVWTAMLVGVGMLLLMTSRLVSGEWMQNLLGKLPLVGHSLSQLSEGLANFRSRRRYLVAAFCLALTTHCLLVSAFWCISRGLPITGPTFQENATIVPMALVAGALPLTPGGLGLTETGLAKLFGTIGLRETDGAMVALCYRALTYVVAALGACYYLAAKKRIDKLLVEAEELAEEIG</sequence>
<dbReference type="AlphaFoldDB" id="A0A5B9Q6J6"/>
<evidence type="ECO:0000256" key="6">
    <source>
        <dbReference type="SAM" id="Phobius"/>
    </source>
</evidence>
<evidence type="ECO:0000313" key="8">
    <source>
        <dbReference type="Proteomes" id="UP000323917"/>
    </source>
</evidence>
<dbReference type="KEGG" id="bgok:Pr1d_18990"/>
<dbReference type="NCBIfam" id="TIGR00374">
    <property type="entry name" value="flippase-like domain"/>
    <property type="match status" value="1"/>
</dbReference>
<evidence type="ECO:0000256" key="4">
    <source>
        <dbReference type="ARBA" id="ARBA00022989"/>
    </source>
</evidence>